<keyword evidence="2" id="KW-1185">Reference proteome</keyword>
<dbReference type="Proteomes" id="UP000028091">
    <property type="component" value="Unassembled WGS sequence"/>
</dbReference>
<evidence type="ECO:0000313" key="1">
    <source>
        <dbReference type="EMBL" id="KEP27302.1"/>
    </source>
</evidence>
<protein>
    <submittedName>
        <fullName evidence="1">Uncharacterized protein</fullName>
    </submittedName>
</protein>
<name>A0A081LDH6_9BACI</name>
<proteinExistence type="predicted"/>
<gene>
    <name evidence="1" type="ORF">BA70_13290</name>
</gene>
<organism evidence="1 2">
    <name type="scientific">Bacillus zhangzhouensis</name>
    <dbReference type="NCBI Taxonomy" id="1178540"/>
    <lineage>
        <taxon>Bacteria</taxon>
        <taxon>Bacillati</taxon>
        <taxon>Bacillota</taxon>
        <taxon>Bacilli</taxon>
        <taxon>Bacillales</taxon>
        <taxon>Bacillaceae</taxon>
        <taxon>Bacillus</taxon>
    </lineage>
</organism>
<dbReference type="InterPro" id="IPR035281">
    <property type="entry name" value="DUF5359"/>
</dbReference>
<sequence>MKTMERWLFKAVLIQLVLLLAVQITLHLTKGELFLSKVVQYEGVNNMSIEDWIETFKQKD</sequence>
<dbReference type="AlphaFoldDB" id="A0A081LDH6"/>
<comment type="caution">
    <text evidence="1">The sequence shown here is derived from an EMBL/GenBank/DDBJ whole genome shotgun (WGS) entry which is preliminary data.</text>
</comment>
<dbReference type="OrthoDB" id="2697487at2"/>
<evidence type="ECO:0000313" key="2">
    <source>
        <dbReference type="Proteomes" id="UP000028091"/>
    </source>
</evidence>
<dbReference type="EMBL" id="JOTP01000004">
    <property type="protein sequence ID" value="KEP27302.1"/>
    <property type="molecule type" value="Genomic_DNA"/>
</dbReference>
<dbReference type="RefSeq" id="WP_003215744.1">
    <property type="nucleotide sequence ID" value="NZ_JAVIKA010000003.1"/>
</dbReference>
<reference evidence="1 2" key="1">
    <citation type="submission" date="2012-09" db="EMBL/GenBank/DDBJ databases">
        <title>Genome Sequence of Bacillus sp. DW5-4.</title>
        <authorList>
            <person name="Lai Q."/>
            <person name="Liu Y."/>
            <person name="Shao Z."/>
        </authorList>
    </citation>
    <scope>NUCLEOTIDE SEQUENCE [LARGE SCALE GENOMIC DNA]</scope>
    <source>
        <strain evidence="1 2">DW5-4</strain>
    </source>
</reference>
<accession>A0A081LDH6</accession>
<dbReference type="Pfam" id="PF17313">
    <property type="entry name" value="DUF5359"/>
    <property type="match status" value="1"/>
</dbReference>
<dbReference type="eggNOG" id="ENOG5030D8T">
    <property type="taxonomic scope" value="Bacteria"/>
</dbReference>